<comment type="caution">
    <text evidence="7">The sequence shown here is derived from an EMBL/GenBank/DDBJ whole genome shotgun (WGS) entry which is preliminary data.</text>
</comment>
<keyword evidence="1 5" id="KW-0489">Methyltransferase</keyword>
<dbReference type="EC" id="2.1.1.177" evidence="5"/>
<evidence type="ECO:0000256" key="4">
    <source>
        <dbReference type="ARBA" id="ARBA00038303"/>
    </source>
</evidence>
<accession>A0A832A3W4</accession>
<dbReference type="EMBL" id="DSTK01000011">
    <property type="protein sequence ID" value="HFK96229.1"/>
    <property type="molecule type" value="Genomic_DNA"/>
</dbReference>
<dbReference type="GO" id="GO:0005737">
    <property type="term" value="C:cytoplasm"/>
    <property type="evidence" value="ECO:0007669"/>
    <property type="project" value="UniProtKB-SubCell"/>
</dbReference>
<sequence>MPIRCRGGGGSGIPCPGHHPVTHPRAQGQPRIPSGRSARWGRAGIGGNGRHASGSKTPMKIHFVFVGKTAFAEIQRGLDRYLERIGHYVRVDVHVVRAERIGPKSDEAAVREREGRRITAMVSGKGTVVVWDERGTPLSSMDYAGFLKRVADDGTDLWMVVGGPLGVSDAVRNAAHHVFSLSAMTFPHDLARLLVAEQTYRALSILRGEPYHKGNS</sequence>
<evidence type="ECO:0000313" key="7">
    <source>
        <dbReference type="EMBL" id="HFK96229.1"/>
    </source>
</evidence>
<comment type="subunit">
    <text evidence="5">Homodimer.</text>
</comment>
<dbReference type="PANTHER" id="PTHR33603:SF1">
    <property type="entry name" value="RIBOSOMAL RNA LARGE SUBUNIT METHYLTRANSFERASE H"/>
    <property type="match status" value="1"/>
</dbReference>
<comment type="similarity">
    <text evidence="4 5">Belongs to the RNA methyltransferase RlmH family.</text>
</comment>
<dbReference type="CDD" id="cd18081">
    <property type="entry name" value="RlmH-like"/>
    <property type="match status" value="1"/>
</dbReference>
<organism evidence="7">
    <name type="scientific">Desulfacinum infernum</name>
    <dbReference type="NCBI Taxonomy" id="35837"/>
    <lineage>
        <taxon>Bacteria</taxon>
        <taxon>Pseudomonadati</taxon>
        <taxon>Thermodesulfobacteriota</taxon>
        <taxon>Syntrophobacteria</taxon>
        <taxon>Syntrophobacterales</taxon>
        <taxon>Syntrophobacteraceae</taxon>
        <taxon>Desulfacinum</taxon>
    </lineage>
</organism>
<keyword evidence="3 5" id="KW-0949">S-adenosyl-L-methionine</keyword>
<evidence type="ECO:0000256" key="2">
    <source>
        <dbReference type="ARBA" id="ARBA00022679"/>
    </source>
</evidence>
<comment type="caution">
    <text evidence="5">Lacks conserved residue(s) required for the propagation of feature annotation.</text>
</comment>
<keyword evidence="5" id="KW-0698">rRNA processing</keyword>
<evidence type="ECO:0000256" key="1">
    <source>
        <dbReference type="ARBA" id="ARBA00022603"/>
    </source>
</evidence>
<feature type="compositionally biased region" description="Gly residues" evidence="6">
    <location>
        <begin position="1"/>
        <end position="12"/>
    </location>
</feature>
<dbReference type="Pfam" id="PF02590">
    <property type="entry name" value="SPOUT_MTase"/>
    <property type="match status" value="1"/>
</dbReference>
<dbReference type="PANTHER" id="PTHR33603">
    <property type="entry name" value="METHYLTRANSFERASE"/>
    <property type="match status" value="1"/>
</dbReference>
<keyword evidence="5" id="KW-0963">Cytoplasm</keyword>
<dbReference type="InterPro" id="IPR003742">
    <property type="entry name" value="RlmH-like"/>
</dbReference>
<evidence type="ECO:0000256" key="3">
    <source>
        <dbReference type="ARBA" id="ARBA00022691"/>
    </source>
</evidence>
<reference evidence="7" key="1">
    <citation type="journal article" date="2020" name="mSystems">
        <title>Genome- and Community-Level Interaction Insights into Carbon Utilization and Element Cycling Functions of Hydrothermarchaeota in Hydrothermal Sediment.</title>
        <authorList>
            <person name="Zhou Z."/>
            <person name="Liu Y."/>
            <person name="Xu W."/>
            <person name="Pan J."/>
            <person name="Luo Z.H."/>
            <person name="Li M."/>
        </authorList>
    </citation>
    <scope>NUCLEOTIDE SEQUENCE [LARGE SCALE GENOMIC DNA]</scope>
    <source>
        <strain evidence="7">SpSt-456</strain>
    </source>
</reference>
<evidence type="ECO:0000256" key="6">
    <source>
        <dbReference type="SAM" id="MobiDB-lite"/>
    </source>
</evidence>
<comment type="catalytic activity">
    <reaction evidence="5">
        <text>pseudouridine(1915) in 23S rRNA + S-adenosyl-L-methionine = N(3)-methylpseudouridine(1915) in 23S rRNA + S-adenosyl-L-homocysteine + H(+)</text>
        <dbReference type="Rhea" id="RHEA:42752"/>
        <dbReference type="Rhea" id="RHEA-COMP:10221"/>
        <dbReference type="Rhea" id="RHEA-COMP:10222"/>
        <dbReference type="ChEBI" id="CHEBI:15378"/>
        <dbReference type="ChEBI" id="CHEBI:57856"/>
        <dbReference type="ChEBI" id="CHEBI:59789"/>
        <dbReference type="ChEBI" id="CHEBI:65314"/>
        <dbReference type="ChEBI" id="CHEBI:74486"/>
        <dbReference type="EC" id="2.1.1.177"/>
    </reaction>
</comment>
<keyword evidence="2 5" id="KW-0808">Transferase</keyword>
<comment type="function">
    <text evidence="5">Specifically methylates the pseudouridine at position 1915 (m3Psi1915) in 23S rRNA.</text>
</comment>
<protein>
    <recommendedName>
        <fullName evidence="5">Ribosomal RNA large subunit methyltransferase H</fullName>
        <ecNumber evidence="5">2.1.1.177</ecNumber>
    </recommendedName>
    <alternativeName>
        <fullName evidence="5">23S rRNA (pseudouridine1915-N3)-methyltransferase</fullName>
    </alternativeName>
    <alternativeName>
        <fullName evidence="5">23S rRNA m3Psi1915 methyltransferase</fullName>
    </alternativeName>
    <alternativeName>
        <fullName evidence="5">rRNA (pseudouridine-N3-)-methyltransferase RlmH</fullName>
    </alternativeName>
</protein>
<dbReference type="Gene3D" id="3.40.1280.10">
    <property type="match status" value="1"/>
</dbReference>
<proteinExistence type="inferred from homology"/>
<dbReference type="SUPFAM" id="SSF75217">
    <property type="entry name" value="alpha/beta knot"/>
    <property type="match status" value="1"/>
</dbReference>
<dbReference type="AlphaFoldDB" id="A0A832A3W4"/>
<feature type="region of interest" description="Disordered" evidence="6">
    <location>
        <begin position="1"/>
        <end position="53"/>
    </location>
</feature>
<dbReference type="InterPro" id="IPR029026">
    <property type="entry name" value="tRNA_m1G_MTases_N"/>
</dbReference>
<evidence type="ECO:0000256" key="5">
    <source>
        <dbReference type="HAMAP-Rule" id="MF_00658"/>
    </source>
</evidence>
<feature type="binding site" evidence="5">
    <location>
        <begin position="181"/>
        <end position="186"/>
    </location>
    <ligand>
        <name>S-adenosyl-L-methionine</name>
        <dbReference type="ChEBI" id="CHEBI:59789"/>
    </ligand>
</feature>
<dbReference type="GO" id="GO:0070038">
    <property type="term" value="F:rRNA (pseudouridine-N3-)-methyltransferase activity"/>
    <property type="evidence" value="ECO:0007669"/>
    <property type="project" value="UniProtKB-UniRule"/>
</dbReference>
<dbReference type="HAMAP" id="MF_00658">
    <property type="entry name" value="23SrRNA_methyltr_H"/>
    <property type="match status" value="1"/>
</dbReference>
<gene>
    <name evidence="5" type="primary">rlmH</name>
    <name evidence="7" type="ORF">ENS06_02765</name>
</gene>
<comment type="subcellular location">
    <subcellularLocation>
        <location evidence="5">Cytoplasm</location>
    </subcellularLocation>
</comment>
<feature type="binding site" evidence="5">
    <location>
        <position position="162"/>
    </location>
    <ligand>
        <name>S-adenosyl-L-methionine</name>
        <dbReference type="ChEBI" id="CHEBI:59789"/>
    </ligand>
</feature>
<name>A0A832A3W4_9BACT</name>
<dbReference type="InterPro" id="IPR029028">
    <property type="entry name" value="Alpha/beta_knot_MTases"/>
</dbReference>